<dbReference type="Gramene" id="ONK67621">
    <property type="protein sequence ID" value="ONK67621"/>
    <property type="gene ID" value="A4U43_C05F1980"/>
</dbReference>
<protein>
    <recommendedName>
        <fullName evidence="5">Transmembrane protein</fullName>
    </recommendedName>
</protein>
<evidence type="ECO:0000313" key="3">
    <source>
        <dbReference type="EMBL" id="ONK67621.1"/>
    </source>
</evidence>
<dbReference type="EMBL" id="CM007385">
    <property type="protein sequence ID" value="ONK67621.1"/>
    <property type="molecule type" value="Genomic_DNA"/>
</dbReference>
<evidence type="ECO:0000256" key="1">
    <source>
        <dbReference type="SAM" id="MobiDB-lite"/>
    </source>
</evidence>
<feature type="region of interest" description="Disordered" evidence="1">
    <location>
        <begin position="200"/>
        <end position="227"/>
    </location>
</feature>
<sequence>MVQLDFDSLREKDFAVDLESGNNAVTSEQGFTDSKRVWNDFASSEESNKNEEVVSSGNAYSKSVETPLENGEWASPLLEKPKKKNCKKPPKPPRPPRAPSMDAADQKFLMEMSEAAKLKRARIERMKALKRMKNAKSGSSGSNLFGLIITVIFCFVIIWQGLFSGGGSRVKFHGSPESSAGARGGFISVQFYRNMSVDRDSNSASSSSASPNNVELISGLDDDGKARGDAGYAMRRLEGKEE</sequence>
<accession>A0A5P1ESV0</accession>
<dbReference type="OMA" id="WAFIITI"/>
<reference evidence="4" key="1">
    <citation type="journal article" date="2017" name="Nat. Commun.">
        <title>The asparagus genome sheds light on the origin and evolution of a young Y chromosome.</title>
        <authorList>
            <person name="Harkess A."/>
            <person name="Zhou J."/>
            <person name="Xu C."/>
            <person name="Bowers J.E."/>
            <person name="Van der Hulst R."/>
            <person name="Ayyampalayam S."/>
            <person name="Mercati F."/>
            <person name="Riccardi P."/>
            <person name="McKain M.R."/>
            <person name="Kakrana A."/>
            <person name="Tang H."/>
            <person name="Ray J."/>
            <person name="Groenendijk J."/>
            <person name="Arikit S."/>
            <person name="Mathioni S.M."/>
            <person name="Nakano M."/>
            <person name="Shan H."/>
            <person name="Telgmann-Rauber A."/>
            <person name="Kanno A."/>
            <person name="Yue Z."/>
            <person name="Chen H."/>
            <person name="Li W."/>
            <person name="Chen Y."/>
            <person name="Xu X."/>
            <person name="Zhang Y."/>
            <person name="Luo S."/>
            <person name="Chen H."/>
            <person name="Gao J."/>
            <person name="Mao Z."/>
            <person name="Pires J.C."/>
            <person name="Luo M."/>
            <person name="Kudrna D."/>
            <person name="Wing R.A."/>
            <person name="Meyers B.C."/>
            <person name="Yi K."/>
            <person name="Kong H."/>
            <person name="Lavrijsen P."/>
            <person name="Sunseri F."/>
            <person name="Falavigna A."/>
            <person name="Ye Y."/>
            <person name="Leebens-Mack J.H."/>
            <person name="Chen G."/>
        </authorList>
    </citation>
    <scope>NUCLEOTIDE SEQUENCE [LARGE SCALE GENOMIC DNA]</scope>
    <source>
        <strain evidence="4">cv. DH0086</strain>
    </source>
</reference>
<feature type="transmembrane region" description="Helical" evidence="2">
    <location>
        <begin position="141"/>
        <end position="162"/>
    </location>
</feature>
<keyword evidence="2" id="KW-0472">Membrane</keyword>
<evidence type="ECO:0000313" key="4">
    <source>
        <dbReference type="Proteomes" id="UP000243459"/>
    </source>
</evidence>
<dbReference type="Proteomes" id="UP000243459">
    <property type="component" value="Chromosome 5"/>
</dbReference>
<dbReference type="PANTHER" id="PTHR34188:SF5">
    <property type="entry name" value="OS05G0131900 PROTEIN"/>
    <property type="match status" value="1"/>
</dbReference>
<name>A0A5P1ESV0_ASPOF</name>
<evidence type="ECO:0008006" key="5">
    <source>
        <dbReference type="Google" id="ProtNLM"/>
    </source>
</evidence>
<keyword evidence="2" id="KW-1133">Transmembrane helix</keyword>
<proteinExistence type="predicted"/>
<dbReference type="AlphaFoldDB" id="A0A5P1ESV0"/>
<organism evidence="3 4">
    <name type="scientific">Asparagus officinalis</name>
    <name type="common">Garden asparagus</name>
    <dbReference type="NCBI Taxonomy" id="4686"/>
    <lineage>
        <taxon>Eukaryota</taxon>
        <taxon>Viridiplantae</taxon>
        <taxon>Streptophyta</taxon>
        <taxon>Embryophyta</taxon>
        <taxon>Tracheophyta</taxon>
        <taxon>Spermatophyta</taxon>
        <taxon>Magnoliopsida</taxon>
        <taxon>Liliopsida</taxon>
        <taxon>Asparagales</taxon>
        <taxon>Asparagaceae</taxon>
        <taxon>Asparagoideae</taxon>
        <taxon>Asparagus</taxon>
    </lineage>
</organism>
<dbReference type="OrthoDB" id="1899142at2759"/>
<feature type="region of interest" description="Disordered" evidence="1">
    <location>
        <begin position="42"/>
        <end position="101"/>
    </location>
</feature>
<gene>
    <name evidence="3" type="ORF">A4U43_C05F1980</name>
</gene>
<feature type="compositionally biased region" description="Low complexity" evidence="1">
    <location>
        <begin position="202"/>
        <end position="213"/>
    </location>
</feature>
<feature type="compositionally biased region" description="Basic residues" evidence="1">
    <location>
        <begin position="81"/>
        <end position="91"/>
    </location>
</feature>
<dbReference type="PANTHER" id="PTHR34188">
    <property type="entry name" value="OS01G0299500 PROTEIN"/>
    <property type="match status" value="1"/>
</dbReference>
<keyword evidence="2" id="KW-0812">Transmembrane</keyword>
<keyword evidence="4" id="KW-1185">Reference proteome</keyword>
<evidence type="ECO:0000256" key="2">
    <source>
        <dbReference type="SAM" id="Phobius"/>
    </source>
</evidence>